<evidence type="ECO:0000256" key="1">
    <source>
        <dbReference type="SAM" id="Phobius"/>
    </source>
</evidence>
<feature type="transmembrane region" description="Helical" evidence="1">
    <location>
        <begin position="215"/>
        <end position="237"/>
    </location>
</feature>
<gene>
    <name evidence="2" type="ORF">ENU21_04080</name>
</gene>
<keyword evidence="1" id="KW-1133">Transmembrane helix</keyword>
<dbReference type="PANTHER" id="PTHR43229">
    <property type="entry name" value="NODULATION PROTEIN J"/>
    <property type="match status" value="1"/>
</dbReference>
<protein>
    <submittedName>
        <fullName evidence="2">Uncharacterized protein</fullName>
    </submittedName>
</protein>
<comment type="caution">
    <text evidence="2">The sequence shown here is derived from an EMBL/GenBank/DDBJ whole genome shotgun (WGS) entry which is preliminary data.</text>
</comment>
<evidence type="ECO:0000313" key="2">
    <source>
        <dbReference type="EMBL" id="HGM46915.1"/>
    </source>
</evidence>
<dbReference type="GO" id="GO:0140359">
    <property type="term" value="F:ABC-type transporter activity"/>
    <property type="evidence" value="ECO:0007669"/>
    <property type="project" value="InterPro"/>
</dbReference>
<dbReference type="GO" id="GO:0043190">
    <property type="term" value="C:ATP-binding cassette (ABC) transporter complex"/>
    <property type="evidence" value="ECO:0007669"/>
    <property type="project" value="InterPro"/>
</dbReference>
<dbReference type="InterPro" id="IPR000412">
    <property type="entry name" value="ABC_2_transport"/>
</dbReference>
<dbReference type="PRINTS" id="PR00164">
    <property type="entry name" value="ABC2TRNSPORT"/>
</dbReference>
<organism evidence="2">
    <name type="scientific">Thermofilum pendens</name>
    <dbReference type="NCBI Taxonomy" id="2269"/>
    <lineage>
        <taxon>Archaea</taxon>
        <taxon>Thermoproteota</taxon>
        <taxon>Thermoprotei</taxon>
        <taxon>Thermofilales</taxon>
        <taxon>Thermofilaceae</taxon>
        <taxon>Thermofilum</taxon>
    </lineage>
</organism>
<name>A0A7C4D2D4_THEPE</name>
<reference evidence="2" key="1">
    <citation type="journal article" date="2020" name="mSystems">
        <title>Genome- and Community-Level Interaction Insights into Carbon Utilization and Element Cycling Functions of Hydrothermarchaeota in Hydrothermal Sediment.</title>
        <authorList>
            <person name="Zhou Z."/>
            <person name="Liu Y."/>
            <person name="Xu W."/>
            <person name="Pan J."/>
            <person name="Luo Z.H."/>
            <person name="Li M."/>
        </authorList>
    </citation>
    <scope>NUCLEOTIDE SEQUENCE</scope>
    <source>
        <strain evidence="2">SpSt-649</strain>
    </source>
</reference>
<sequence>MVSRLALVKAGMHLWLSMYKHNKAALAAFLARPYLVLLFVSALGAGQNLVAWALLSILITSAVDSLWDIAGGAITQRLLGVLTYASLAPHRMAEILLLTYLPRYFIETLVKFAELAPLMVAGGATPAQLAAALALSLLGALPLASLGMLVASLTLLAREDAPWIDWTIPLLLVASGAIYPVAALPQLVKAVSAALPTTYLFSMAEALATNSSADWQLLLTAFLATASAWLTASLLASERIESSVFRRGGHL</sequence>
<feature type="transmembrane region" description="Helical" evidence="1">
    <location>
        <begin position="129"/>
        <end position="156"/>
    </location>
</feature>
<keyword evidence="1" id="KW-0472">Membrane</keyword>
<dbReference type="AlphaFoldDB" id="A0A7C4D2D4"/>
<proteinExistence type="predicted"/>
<accession>A0A7C4D2D4</accession>
<feature type="transmembrane region" description="Helical" evidence="1">
    <location>
        <begin position="168"/>
        <end position="195"/>
    </location>
</feature>
<dbReference type="EMBL" id="DTBQ01000111">
    <property type="protein sequence ID" value="HGM46915.1"/>
    <property type="molecule type" value="Genomic_DNA"/>
</dbReference>
<dbReference type="InterPro" id="IPR051784">
    <property type="entry name" value="Nod_factor_ABC_transporter"/>
</dbReference>
<dbReference type="PANTHER" id="PTHR43229:SF2">
    <property type="entry name" value="NODULATION PROTEIN J"/>
    <property type="match status" value="1"/>
</dbReference>
<keyword evidence="1" id="KW-0812">Transmembrane</keyword>